<gene>
    <name evidence="1" type="ORF">DSM104329_04379</name>
</gene>
<dbReference type="InterPro" id="IPR023393">
    <property type="entry name" value="START-like_dom_sf"/>
</dbReference>
<protein>
    <recommendedName>
        <fullName evidence="3">SRPBCC family protein</fullName>
    </recommendedName>
</protein>
<dbReference type="SUPFAM" id="SSF55961">
    <property type="entry name" value="Bet v1-like"/>
    <property type="match status" value="1"/>
</dbReference>
<dbReference type="Proteomes" id="UP001162834">
    <property type="component" value="Chromosome"/>
</dbReference>
<sequence length="147" mass="16998">MTRVRARVRIDPEVSVFAMEELWYDLARWPAFVDGFGTVAKQDAGWPRDGSLIWDSHPGGRGRVVERVTWFEARTGQDADVEDPRMTGVQRLRFAPGGATLELDYQLKDYNRVLNWLFVRRAMGDSLQRTLNRFRIELEADAQIEPD</sequence>
<evidence type="ECO:0008006" key="3">
    <source>
        <dbReference type="Google" id="ProtNLM"/>
    </source>
</evidence>
<dbReference type="KEGG" id="sbae:DSM104329_04379"/>
<dbReference type="RefSeq" id="WP_259311995.1">
    <property type="nucleotide sequence ID" value="NZ_CP087164.1"/>
</dbReference>
<organism evidence="1 2">
    <name type="scientific">Capillimicrobium parvum</name>
    <dbReference type="NCBI Taxonomy" id="2884022"/>
    <lineage>
        <taxon>Bacteria</taxon>
        <taxon>Bacillati</taxon>
        <taxon>Actinomycetota</taxon>
        <taxon>Thermoleophilia</taxon>
        <taxon>Solirubrobacterales</taxon>
        <taxon>Capillimicrobiaceae</taxon>
        <taxon>Capillimicrobium</taxon>
    </lineage>
</organism>
<reference evidence="1" key="1">
    <citation type="journal article" date="2022" name="Int. J. Syst. Evol. Microbiol.">
        <title>Pseudomonas aegrilactucae sp. nov. and Pseudomonas morbosilactucae sp. nov., pathogens causing bacterial rot of lettuce in Japan.</title>
        <authorList>
            <person name="Sawada H."/>
            <person name="Fujikawa T."/>
            <person name="Satou M."/>
        </authorList>
    </citation>
    <scope>NUCLEOTIDE SEQUENCE</scope>
    <source>
        <strain evidence="1">0166_1</strain>
    </source>
</reference>
<dbReference type="AlphaFoldDB" id="A0A9E6Y1L3"/>
<proteinExistence type="predicted"/>
<name>A0A9E6Y1L3_9ACTN</name>
<evidence type="ECO:0000313" key="1">
    <source>
        <dbReference type="EMBL" id="UGS37957.1"/>
    </source>
</evidence>
<keyword evidence="2" id="KW-1185">Reference proteome</keyword>
<evidence type="ECO:0000313" key="2">
    <source>
        <dbReference type="Proteomes" id="UP001162834"/>
    </source>
</evidence>
<dbReference type="EMBL" id="CP087164">
    <property type="protein sequence ID" value="UGS37957.1"/>
    <property type="molecule type" value="Genomic_DNA"/>
</dbReference>
<dbReference type="Gene3D" id="3.30.530.20">
    <property type="match status" value="1"/>
</dbReference>
<accession>A0A9E6Y1L3</accession>